<evidence type="ECO:0000313" key="4">
    <source>
        <dbReference type="Proteomes" id="UP001268864"/>
    </source>
</evidence>
<dbReference type="InterPro" id="IPR006015">
    <property type="entry name" value="Universal_stress_UspA"/>
</dbReference>
<dbReference type="PANTHER" id="PTHR46268">
    <property type="entry name" value="STRESS RESPONSE PROTEIN NHAX"/>
    <property type="match status" value="1"/>
</dbReference>
<dbReference type="RefSeq" id="WP_310898557.1">
    <property type="nucleotide sequence ID" value="NZ_JAMQOS010000001.1"/>
</dbReference>
<dbReference type="SUPFAM" id="SSF52402">
    <property type="entry name" value="Adenine nucleotide alpha hydrolases-like"/>
    <property type="match status" value="1"/>
</dbReference>
<gene>
    <name evidence="3" type="ORF">NDI86_01160</name>
</gene>
<reference evidence="3 4" key="1">
    <citation type="submission" date="2022-06" db="EMBL/GenBank/DDBJ databases">
        <title>Halomicroarcula sp. a new haloarchaeum isolate from saline soil.</title>
        <authorList>
            <person name="Strakova D."/>
            <person name="Galisteo C."/>
            <person name="Sanchez-Porro C."/>
            <person name="Ventosa A."/>
        </authorList>
    </citation>
    <scope>NUCLEOTIDE SEQUENCE [LARGE SCALE GENOMIC DNA]</scope>
    <source>
        <strain evidence="3 4">S3CR25-11</strain>
    </source>
</reference>
<dbReference type="PRINTS" id="PR01438">
    <property type="entry name" value="UNVRSLSTRESS"/>
</dbReference>
<name>A0ABU2FIX4_9EURY</name>
<sequence>MYEHMLIPYDGSKESTKGATHGLELAAELGSTVHGLYVIDLPGAPRAMALRDDEEDLRAEYREHGERELAALAELAADHGVEFEHHMRTGSPSDEIVDFADEEGMDVVVMGSAYRGKLGNLLGGTTDRVVRSSKVPVITKRMELEDV</sequence>
<evidence type="ECO:0000256" key="1">
    <source>
        <dbReference type="ARBA" id="ARBA00008791"/>
    </source>
</evidence>
<keyword evidence="4" id="KW-1185">Reference proteome</keyword>
<dbReference type="CDD" id="cd00293">
    <property type="entry name" value="USP-like"/>
    <property type="match status" value="1"/>
</dbReference>
<evidence type="ECO:0000259" key="2">
    <source>
        <dbReference type="Pfam" id="PF00582"/>
    </source>
</evidence>
<accession>A0ABU2FIX4</accession>
<evidence type="ECO:0000313" key="3">
    <source>
        <dbReference type="EMBL" id="MDS0280711.1"/>
    </source>
</evidence>
<dbReference type="Gene3D" id="3.40.50.620">
    <property type="entry name" value="HUPs"/>
    <property type="match status" value="1"/>
</dbReference>
<comment type="similarity">
    <text evidence="1">Belongs to the universal stress protein A family.</text>
</comment>
<comment type="caution">
    <text evidence="3">The sequence shown here is derived from an EMBL/GenBank/DDBJ whole genome shotgun (WGS) entry which is preliminary data.</text>
</comment>
<proteinExistence type="inferred from homology"/>
<dbReference type="EMBL" id="JAMQOS010000001">
    <property type="protein sequence ID" value="MDS0280711.1"/>
    <property type="molecule type" value="Genomic_DNA"/>
</dbReference>
<protein>
    <submittedName>
        <fullName evidence="3">Universal stress protein</fullName>
    </submittedName>
</protein>
<dbReference type="Pfam" id="PF00582">
    <property type="entry name" value="Usp"/>
    <property type="match status" value="1"/>
</dbReference>
<dbReference type="Proteomes" id="UP001268864">
    <property type="component" value="Unassembled WGS sequence"/>
</dbReference>
<dbReference type="InterPro" id="IPR006016">
    <property type="entry name" value="UspA"/>
</dbReference>
<dbReference type="InterPro" id="IPR014729">
    <property type="entry name" value="Rossmann-like_a/b/a_fold"/>
</dbReference>
<dbReference type="PANTHER" id="PTHR46268:SF6">
    <property type="entry name" value="UNIVERSAL STRESS PROTEIN UP12"/>
    <property type="match status" value="1"/>
</dbReference>
<feature type="domain" description="UspA" evidence="2">
    <location>
        <begin position="1"/>
        <end position="138"/>
    </location>
</feature>
<organism evidence="3 4">
    <name type="scientific">Haloarcula onubensis</name>
    <dbReference type="NCBI Taxonomy" id="2950539"/>
    <lineage>
        <taxon>Archaea</taxon>
        <taxon>Methanobacteriati</taxon>
        <taxon>Methanobacteriota</taxon>
        <taxon>Stenosarchaea group</taxon>
        <taxon>Halobacteria</taxon>
        <taxon>Halobacteriales</taxon>
        <taxon>Haloarculaceae</taxon>
        <taxon>Haloarcula</taxon>
    </lineage>
</organism>